<dbReference type="PANTHER" id="PTHR42909">
    <property type="entry name" value="ZGC:136858"/>
    <property type="match status" value="1"/>
</dbReference>
<sequence>MSSTHPLLDRHSEVADALAAGQAVVALESTIISHGMPWPQNAETALAVEAEVRAHGAVPATIAIIDGRLKAGLTPDQIERLGRSGHAVAKVSRRDIAALVARGGTGATTVAATMIVAALAGIRVFATGGIGGVHRGAESSFDISADLQELARTPVAVVCAGAKSILDLGLTLEYLETHGVPVIGYRSDRLPAFFTRDSDFRLDLRLDEAADVARVMHAQWALGLPAGLVIANPIPEAHALPREAIDRAIAQALDEARTQGIAGKAATPFLLARVNELTGGVSLAANIQLVLNNARLAAQIARAFSALSSG</sequence>
<reference evidence="7 8" key="1">
    <citation type="submission" date="2020-05" db="EMBL/GenBank/DDBJ databases">
        <title>Aquincola sp. isolate from soil.</title>
        <authorList>
            <person name="Han J."/>
            <person name="Kim D.-U."/>
        </authorList>
    </citation>
    <scope>NUCLEOTIDE SEQUENCE [LARGE SCALE GENOMIC DNA]</scope>
    <source>
        <strain evidence="7 8">S2</strain>
    </source>
</reference>
<keyword evidence="5 6" id="KW-0326">Glycosidase</keyword>
<organism evidence="7 8">
    <name type="scientific">Pseudaquabacterium terrae</name>
    <dbReference type="NCBI Taxonomy" id="2732868"/>
    <lineage>
        <taxon>Bacteria</taxon>
        <taxon>Pseudomonadati</taxon>
        <taxon>Pseudomonadota</taxon>
        <taxon>Betaproteobacteria</taxon>
        <taxon>Burkholderiales</taxon>
        <taxon>Sphaerotilaceae</taxon>
        <taxon>Pseudaquabacterium</taxon>
    </lineage>
</organism>
<evidence type="ECO:0000256" key="3">
    <source>
        <dbReference type="ARBA" id="ARBA00023211"/>
    </source>
</evidence>
<dbReference type="InterPro" id="IPR022830">
    <property type="entry name" value="Indigdn_synthA-like"/>
</dbReference>
<keyword evidence="4 6" id="KW-0456">Lyase</keyword>
<keyword evidence="1 6" id="KW-0479">Metal-binding</keyword>
<dbReference type="Gene3D" id="3.40.1790.10">
    <property type="entry name" value="Indigoidine synthase domain"/>
    <property type="match status" value="1"/>
</dbReference>
<dbReference type="Pfam" id="PF04227">
    <property type="entry name" value="Indigoidine_A"/>
    <property type="match status" value="1"/>
</dbReference>
<evidence type="ECO:0000256" key="2">
    <source>
        <dbReference type="ARBA" id="ARBA00022801"/>
    </source>
</evidence>
<feature type="binding site" evidence="6">
    <location>
        <begin position="144"/>
        <end position="146"/>
    </location>
    <ligand>
        <name>substrate</name>
    </ligand>
</feature>
<feature type="active site" description="Nucleophile" evidence="6">
    <location>
        <position position="163"/>
    </location>
</feature>
<comment type="catalytic activity">
    <reaction evidence="6">
        <text>D-ribose 5-phosphate + uracil = psi-UMP + H2O</text>
        <dbReference type="Rhea" id="RHEA:18337"/>
        <dbReference type="ChEBI" id="CHEBI:15377"/>
        <dbReference type="ChEBI" id="CHEBI:17568"/>
        <dbReference type="ChEBI" id="CHEBI:58380"/>
        <dbReference type="ChEBI" id="CHEBI:78346"/>
        <dbReference type="EC" id="4.2.1.70"/>
    </reaction>
</comment>
<dbReference type="SUPFAM" id="SSF110581">
    <property type="entry name" value="Indigoidine synthase A-like"/>
    <property type="match status" value="1"/>
</dbReference>
<dbReference type="Proteomes" id="UP000737171">
    <property type="component" value="Unassembled WGS sequence"/>
</dbReference>
<evidence type="ECO:0000256" key="6">
    <source>
        <dbReference type="HAMAP-Rule" id="MF_01876"/>
    </source>
</evidence>
<feature type="binding site" evidence="6">
    <location>
        <position position="110"/>
    </location>
    <ligand>
        <name>substrate</name>
    </ligand>
</feature>
<protein>
    <recommendedName>
        <fullName evidence="6">Pseudouridine-5'-phosphate glycosidase</fullName>
        <shortName evidence="6">PsiMP glycosidase</shortName>
        <ecNumber evidence="6">4.2.1.70</ecNumber>
    </recommendedName>
</protein>
<keyword evidence="8" id="KW-1185">Reference proteome</keyword>
<feature type="active site" description="Proton donor" evidence="6">
    <location>
        <position position="28"/>
    </location>
</feature>
<evidence type="ECO:0000313" key="8">
    <source>
        <dbReference type="Proteomes" id="UP000737171"/>
    </source>
</evidence>
<name>A0ABX2ELH4_9BURK</name>
<feature type="binding site" evidence="6">
    <location>
        <position position="90"/>
    </location>
    <ligand>
        <name>substrate</name>
    </ligand>
</feature>
<dbReference type="HAMAP" id="MF_01876">
    <property type="entry name" value="PsiMP_glycosidase"/>
    <property type="match status" value="1"/>
</dbReference>
<keyword evidence="2 6" id="KW-0378">Hydrolase</keyword>
<dbReference type="RefSeq" id="WP_173126368.1">
    <property type="nucleotide sequence ID" value="NZ_JABRWJ010000006.1"/>
</dbReference>
<evidence type="ECO:0000256" key="1">
    <source>
        <dbReference type="ARBA" id="ARBA00022723"/>
    </source>
</evidence>
<comment type="similarity">
    <text evidence="6">Belongs to the pseudouridine-5'-phosphate glycosidase family.</text>
</comment>
<comment type="function">
    <text evidence="6">Catalyzes the reversible cleavage of pseudouridine 5'-phosphate (PsiMP) to ribose 5-phosphate and uracil. Functions biologically in the cleavage direction, as part of a pseudouridine degradation pathway.</text>
</comment>
<dbReference type="EC" id="4.2.1.70" evidence="6"/>
<proteinExistence type="inferred from homology"/>
<evidence type="ECO:0000256" key="4">
    <source>
        <dbReference type="ARBA" id="ARBA00023239"/>
    </source>
</evidence>
<dbReference type="PANTHER" id="PTHR42909:SF1">
    <property type="entry name" value="CARBOHYDRATE KINASE PFKB DOMAIN-CONTAINING PROTEIN"/>
    <property type="match status" value="1"/>
</dbReference>
<evidence type="ECO:0000256" key="5">
    <source>
        <dbReference type="ARBA" id="ARBA00023295"/>
    </source>
</evidence>
<keyword evidence="3 6" id="KW-0464">Manganese</keyword>
<dbReference type="EMBL" id="JABRWJ010000006">
    <property type="protein sequence ID" value="NRF69458.1"/>
    <property type="molecule type" value="Genomic_DNA"/>
</dbReference>
<evidence type="ECO:0000313" key="7">
    <source>
        <dbReference type="EMBL" id="NRF69458.1"/>
    </source>
</evidence>
<comment type="caution">
    <text evidence="7">The sequence shown here is derived from an EMBL/GenBank/DDBJ whole genome shotgun (WGS) entry which is preliminary data.</text>
</comment>
<gene>
    <name evidence="6" type="primary">psuG</name>
    <name evidence="7" type="ORF">HLB44_20870</name>
</gene>
<dbReference type="GO" id="GO:0016798">
    <property type="term" value="F:hydrolase activity, acting on glycosyl bonds"/>
    <property type="evidence" value="ECO:0007669"/>
    <property type="project" value="UniProtKB-KW"/>
</dbReference>
<accession>A0ABX2ELH4</accession>
<comment type="subunit">
    <text evidence="6">Homotrimer.</text>
</comment>
<comment type="cofactor">
    <cofactor evidence="6">
        <name>Mn(2+)</name>
        <dbReference type="ChEBI" id="CHEBI:29035"/>
    </cofactor>
    <text evidence="6">Binds 1 Mn(2+) ion per subunit.</text>
</comment>
<feature type="binding site" evidence="6">
    <location>
        <position position="142"/>
    </location>
    <ligand>
        <name>Mn(2+)</name>
        <dbReference type="ChEBI" id="CHEBI:29035"/>
    </ligand>
</feature>
<dbReference type="InterPro" id="IPR007342">
    <property type="entry name" value="PsuG"/>
</dbReference>